<evidence type="ECO:0000313" key="1">
    <source>
        <dbReference type="EMBL" id="KAJ7523066.1"/>
    </source>
</evidence>
<accession>A0ACC2AZW6</accession>
<protein>
    <submittedName>
        <fullName evidence="1">Uncharacterized protein</fullName>
    </submittedName>
</protein>
<reference evidence="2" key="1">
    <citation type="journal article" date="2024" name="Proc. Natl. Acad. Sci. U.S.A.">
        <title>Extraordinary preservation of gene collinearity over three hundred million years revealed in homosporous lycophytes.</title>
        <authorList>
            <person name="Li C."/>
            <person name="Wickell D."/>
            <person name="Kuo L.Y."/>
            <person name="Chen X."/>
            <person name="Nie B."/>
            <person name="Liao X."/>
            <person name="Peng D."/>
            <person name="Ji J."/>
            <person name="Jenkins J."/>
            <person name="Williams M."/>
            <person name="Shu S."/>
            <person name="Plott C."/>
            <person name="Barry K."/>
            <person name="Rajasekar S."/>
            <person name="Grimwood J."/>
            <person name="Han X."/>
            <person name="Sun S."/>
            <person name="Hou Z."/>
            <person name="He W."/>
            <person name="Dai G."/>
            <person name="Sun C."/>
            <person name="Schmutz J."/>
            <person name="Leebens-Mack J.H."/>
            <person name="Li F.W."/>
            <person name="Wang L."/>
        </authorList>
    </citation>
    <scope>NUCLEOTIDE SEQUENCE [LARGE SCALE GENOMIC DNA]</scope>
    <source>
        <strain evidence="2">cv. PW_Plant_1</strain>
    </source>
</reference>
<organism evidence="1 2">
    <name type="scientific">Diphasiastrum complanatum</name>
    <name type="common">Issler's clubmoss</name>
    <name type="synonym">Lycopodium complanatum</name>
    <dbReference type="NCBI Taxonomy" id="34168"/>
    <lineage>
        <taxon>Eukaryota</taxon>
        <taxon>Viridiplantae</taxon>
        <taxon>Streptophyta</taxon>
        <taxon>Embryophyta</taxon>
        <taxon>Tracheophyta</taxon>
        <taxon>Lycopodiopsida</taxon>
        <taxon>Lycopodiales</taxon>
        <taxon>Lycopodiaceae</taxon>
        <taxon>Lycopodioideae</taxon>
        <taxon>Diphasiastrum</taxon>
    </lineage>
</organism>
<keyword evidence="2" id="KW-1185">Reference proteome</keyword>
<comment type="caution">
    <text evidence="1">The sequence shown here is derived from an EMBL/GenBank/DDBJ whole genome shotgun (WGS) entry which is preliminary data.</text>
</comment>
<proteinExistence type="predicted"/>
<name>A0ACC2AZW6_DIPCM</name>
<sequence>MFTRRRAEHKKSSHTSSYADGPPWFFTGRAFYQLHLVKAEIAKRFIPSELKLVQAFGYTLGGFYLANYDSSPAGPFEELVVIAGIVWNPPTSCAWAARVLVNSLDACVHGKKEVGLPSTYAEFLQAGNFPLGSTNSELSVAHKVKPVHVDHDANGLKTGMDDNLTIRRNCALKIVERVGTKRTPLCSISLPKQSLSGSGGSQRWSGPAISMSLPSFSGRTTDQPKLLQYSCDLSCRISIVQPAFVMPLDSVPVNKVHVRTESLDDANGDFEVISLLTSRPILAFKFEEMAMKVKNPKVVTS</sequence>
<evidence type="ECO:0000313" key="2">
    <source>
        <dbReference type="Proteomes" id="UP001162992"/>
    </source>
</evidence>
<dbReference type="EMBL" id="CM055109">
    <property type="protein sequence ID" value="KAJ7523066.1"/>
    <property type="molecule type" value="Genomic_DNA"/>
</dbReference>
<dbReference type="Proteomes" id="UP001162992">
    <property type="component" value="Chromosome 18"/>
</dbReference>
<gene>
    <name evidence="1" type="ORF">O6H91_18G036200</name>
</gene>